<protein>
    <recommendedName>
        <fullName evidence="6">O-methyltransferase</fullName>
    </recommendedName>
</protein>
<name>A0ABN3M3J2_9ACTN</name>
<keyword evidence="5" id="KW-1185">Reference proteome</keyword>
<dbReference type="Proteomes" id="UP001501721">
    <property type="component" value="Unassembled WGS sequence"/>
</dbReference>
<evidence type="ECO:0000256" key="2">
    <source>
        <dbReference type="ARBA" id="ARBA00022679"/>
    </source>
</evidence>
<reference evidence="4 5" key="1">
    <citation type="journal article" date="2019" name="Int. J. Syst. Evol. Microbiol.">
        <title>The Global Catalogue of Microorganisms (GCM) 10K type strain sequencing project: providing services to taxonomists for standard genome sequencing and annotation.</title>
        <authorList>
            <consortium name="The Broad Institute Genomics Platform"/>
            <consortium name="The Broad Institute Genome Sequencing Center for Infectious Disease"/>
            <person name="Wu L."/>
            <person name="Ma J."/>
        </authorList>
    </citation>
    <scope>NUCLEOTIDE SEQUENCE [LARGE SCALE GENOMIC DNA]</scope>
    <source>
        <strain evidence="4 5">JCM 6923</strain>
    </source>
</reference>
<comment type="caution">
    <text evidence="4">The sequence shown here is derived from an EMBL/GenBank/DDBJ whole genome shotgun (WGS) entry which is preliminary data.</text>
</comment>
<dbReference type="RefSeq" id="WP_346074987.1">
    <property type="nucleotide sequence ID" value="NZ_BAAATL010000025.1"/>
</dbReference>
<accession>A0ABN3M3J2</accession>
<dbReference type="CDD" id="cd02440">
    <property type="entry name" value="AdoMet_MTases"/>
    <property type="match status" value="1"/>
</dbReference>
<evidence type="ECO:0000256" key="3">
    <source>
        <dbReference type="ARBA" id="ARBA00022691"/>
    </source>
</evidence>
<dbReference type="InterPro" id="IPR002935">
    <property type="entry name" value="SAM_O-MeTrfase"/>
</dbReference>
<proteinExistence type="predicted"/>
<evidence type="ECO:0008006" key="6">
    <source>
        <dbReference type="Google" id="ProtNLM"/>
    </source>
</evidence>
<keyword evidence="3" id="KW-0949">S-adenosyl-L-methionine</keyword>
<evidence type="ECO:0000313" key="4">
    <source>
        <dbReference type="EMBL" id="GAA2495146.1"/>
    </source>
</evidence>
<gene>
    <name evidence="4" type="ORF">GCM10010422_48340</name>
</gene>
<dbReference type="PANTHER" id="PTHR43167">
    <property type="entry name" value="PUTATIVE (AFU_ORTHOLOGUE AFUA_6G01830)-RELATED"/>
    <property type="match status" value="1"/>
</dbReference>
<dbReference type="InterPro" id="IPR029063">
    <property type="entry name" value="SAM-dependent_MTases_sf"/>
</dbReference>
<keyword evidence="1" id="KW-0489">Methyltransferase</keyword>
<dbReference type="EMBL" id="BAAATL010000025">
    <property type="protein sequence ID" value="GAA2495146.1"/>
    <property type="molecule type" value="Genomic_DNA"/>
</dbReference>
<dbReference type="PANTHER" id="PTHR43167:SF1">
    <property type="entry name" value="PUTATIVE (AFU_ORTHOLOGUE AFUA_6G01830)-RELATED"/>
    <property type="match status" value="1"/>
</dbReference>
<keyword evidence="2" id="KW-0808">Transferase</keyword>
<dbReference type="SUPFAM" id="SSF53335">
    <property type="entry name" value="S-adenosyl-L-methionine-dependent methyltransferases"/>
    <property type="match status" value="1"/>
</dbReference>
<organism evidence="4 5">
    <name type="scientific">Streptomyces graminearus</name>
    <dbReference type="NCBI Taxonomy" id="284030"/>
    <lineage>
        <taxon>Bacteria</taxon>
        <taxon>Bacillati</taxon>
        <taxon>Actinomycetota</taxon>
        <taxon>Actinomycetes</taxon>
        <taxon>Kitasatosporales</taxon>
        <taxon>Streptomycetaceae</taxon>
        <taxon>Streptomyces</taxon>
    </lineage>
</organism>
<evidence type="ECO:0000256" key="1">
    <source>
        <dbReference type="ARBA" id="ARBA00022603"/>
    </source>
</evidence>
<dbReference type="Pfam" id="PF01596">
    <property type="entry name" value="Methyltransf_3"/>
    <property type="match status" value="1"/>
</dbReference>
<dbReference type="Gene3D" id="3.40.50.150">
    <property type="entry name" value="Vaccinia Virus protein VP39"/>
    <property type="match status" value="1"/>
</dbReference>
<sequence>MPSTLVNRFRPVAVAAIAAVRRPLEVADPFADVQAATRRHRRAHHCGAFAYGEGSLPAAIVAAVGARRIVEVGTALGYTALAMAHAAPGARVETIEMDPGHVRLAREQISAHRMDDRIDVLPGTAEAVLKTLEGGSYDVAFFDGFTPTGEVVRELHRLLRIGGTLIAGNLILGPDRSVTSHLGDTSRWRTHSFGETALCVRLA</sequence>
<evidence type="ECO:0000313" key="5">
    <source>
        <dbReference type="Proteomes" id="UP001501721"/>
    </source>
</evidence>